<comment type="caution">
    <text evidence="1">The sequence shown here is derived from an EMBL/GenBank/DDBJ whole genome shotgun (WGS) entry which is preliminary data.</text>
</comment>
<accession>G2GY86</accession>
<dbReference type="EMBL" id="AGCA01000169">
    <property type="protein sequence ID" value="EGY29277.1"/>
    <property type="molecule type" value="Genomic_DNA"/>
</dbReference>
<sequence length="77" mass="9087">MFVNCQGDVIKWRESDIYPMNFELRQGGQGVRPMSVDRLRDSVSTRSQRRRNLKGEGYSRIRLICFKGEGYNDERNN</sequence>
<reference evidence="1 2" key="1">
    <citation type="journal article" date="2012" name="Genome Res.">
        <title>Genomic basis of endosymbiont-conferred protection against an insect parasitoid.</title>
        <authorList>
            <person name="Hansen A.K."/>
            <person name="Vorburger C."/>
            <person name="Moran N.A."/>
        </authorList>
    </citation>
    <scope>NUCLEOTIDE SEQUENCE [LARGE SCALE GENOMIC DNA]</scope>
    <source>
        <strain evidence="2">R5.15</strain>
    </source>
</reference>
<dbReference type="AlphaFoldDB" id="G2GY86"/>
<gene>
    <name evidence="1" type="ORF">Rin_00007370</name>
</gene>
<proteinExistence type="predicted"/>
<evidence type="ECO:0000313" key="1">
    <source>
        <dbReference type="EMBL" id="EGY29277.1"/>
    </source>
</evidence>
<name>G2GY86_9ENTR</name>
<evidence type="ECO:0000313" key="2">
    <source>
        <dbReference type="Proteomes" id="UP000004116"/>
    </source>
</evidence>
<keyword evidence="2" id="KW-1185">Reference proteome</keyword>
<dbReference type="Proteomes" id="UP000004116">
    <property type="component" value="Unassembled WGS sequence"/>
</dbReference>
<protein>
    <submittedName>
        <fullName evidence="1">Uncharacterized protein</fullName>
    </submittedName>
</protein>
<organism evidence="1 2">
    <name type="scientific">Candidatus Regiella insecticola 5.15</name>
    <dbReference type="NCBI Taxonomy" id="1005043"/>
    <lineage>
        <taxon>Bacteria</taxon>
        <taxon>Pseudomonadati</taxon>
        <taxon>Pseudomonadota</taxon>
        <taxon>Gammaproteobacteria</taxon>
        <taxon>Enterobacterales</taxon>
        <taxon>Enterobacteriaceae</taxon>
        <taxon>aphid secondary symbionts</taxon>
        <taxon>Candidatus Regiella</taxon>
    </lineage>
</organism>